<gene>
    <name evidence="1" type="ORF">GH811_00245</name>
</gene>
<evidence type="ECO:0000313" key="1">
    <source>
        <dbReference type="EMBL" id="MBC3898041.1"/>
    </source>
</evidence>
<sequence>MIPANVMADGAPNVNYRTHVQNEGWQDWKKDGTMSGTSGKGFRLEGIEAKLDTQGYDLGINYQTHIQNIGWEADTERGWKSNGTMSGTEGLSYRLEAIQIKLTGADAAKFDVYYQVHAQNMGWLGWAKNGESAGTAGFGYRLEGIKIVVVPTGSSTPSGVVDKAEPFYENPLSLYPGIESELKALNWKDGRYEMGQLYYCYQDLSNDGIPELIIGIQVKPWNYAVFPYAGKCNHEIAVIFQVKNGSPVRILGRDAYIRGRYYLDPNNYIIDFGSGGAYSHGWSYYKVGDYDLSFIENVYLENASGEVYTLRNQKGTVLKNLSKTEAYAIFDKYSIKTNIEWTPLVF</sequence>
<name>A0ABR6YSE5_9FIRM</name>
<reference evidence="1 2" key="1">
    <citation type="journal article" date="2020" name="mSystems">
        <title>Defining Genomic and Predicted Metabolic Features of the Acetobacterium Genus.</title>
        <authorList>
            <person name="Ross D.E."/>
            <person name="Marshall C.W."/>
            <person name="Gulliver D."/>
            <person name="May H.D."/>
            <person name="Norman R.S."/>
        </authorList>
    </citation>
    <scope>NUCLEOTIDE SEQUENCE [LARGE SCALE GENOMIC DNA]</scope>
    <source>
        <strain evidence="1 2">DSM 4132</strain>
    </source>
</reference>
<keyword evidence="2" id="KW-1185">Reference proteome</keyword>
<dbReference type="InterPro" id="IPR006637">
    <property type="entry name" value="ChW"/>
</dbReference>
<accession>A0ABR6YSE5</accession>
<organism evidence="1 2">
    <name type="scientific">Acetobacterium malicum</name>
    <dbReference type="NCBI Taxonomy" id="52692"/>
    <lineage>
        <taxon>Bacteria</taxon>
        <taxon>Bacillati</taxon>
        <taxon>Bacillota</taxon>
        <taxon>Clostridia</taxon>
        <taxon>Eubacteriales</taxon>
        <taxon>Eubacteriaceae</taxon>
        <taxon>Acetobacterium</taxon>
    </lineage>
</organism>
<dbReference type="SMART" id="SM00728">
    <property type="entry name" value="ChW"/>
    <property type="match status" value="3"/>
</dbReference>
<dbReference type="Pfam" id="PF07538">
    <property type="entry name" value="ChW"/>
    <property type="match status" value="3"/>
</dbReference>
<dbReference type="EMBL" id="WJBE01000001">
    <property type="protein sequence ID" value="MBC3898041.1"/>
    <property type="molecule type" value="Genomic_DNA"/>
</dbReference>
<dbReference type="Proteomes" id="UP000622405">
    <property type="component" value="Unassembled WGS sequence"/>
</dbReference>
<comment type="caution">
    <text evidence="1">The sequence shown here is derived from an EMBL/GenBank/DDBJ whole genome shotgun (WGS) entry which is preliminary data.</text>
</comment>
<protein>
    <submittedName>
        <fullName evidence="1">Uncharacterized protein</fullName>
    </submittedName>
</protein>
<evidence type="ECO:0000313" key="2">
    <source>
        <dbReference type="Proteomes" id="UP000622405"/>
    </source>
</evidence>
<proteinExistence type="predicted"/>